<dbReference type="Pfam" id="PF00048">
    <property type="entry name" value="IL8"/>
    <property type="match status" value="1"/>
</dbReference>
<dbReference type="InterPro" id="IPR036048">
    <property type="entry name" value="Interleukin_8-like_sf"/>
</dbReference>
<dbReference type="Ensembl" id="ENSMMDT00005048546.1">
    <property type="protein sequence ID" value="ENSMMDP00005047601.1"/>
    <property type="gene ID" value="ENSMMDG00005021686.1"/>
</dbReference>
<evidence type="ECO:0000256" key="1">
    <source>
        <dbReference type="ARBA" id="ARBA00022514"/>
    </source>
</evidence>
<keyword evidence="6" id="KW-1185">Reference proteome</keyword>
<protein>
    <recommendedName>
        <fullName evidence="4">Chemokine interleukin-8-like domain-containing protein</fullName>
    </recommendedName>
</protein>
<evidence type="ECO:0000313" key="5">
    <source>
        <dbReference type="Ensembl" id="ENSMMDP00005047601.1"/>
    </source>
</evidence>
<dbReference type="Gene3D" id="2.40.50.40">
    <property type="match status" value="1"/>
</dbReference>
<dbReference type="GeneTree" id="ENSGT00940000175314"/>
<name>A0A668AR42_9TELE</name>
<dbReference type="Proteomes" id="UP000472263">
    <property type="component" value="Chromosome 17"/>
</dbReference>
<dbReference type="SUPFAM" id="SSF54117">
    <property type="entry name" value="Interleukin 8-like chemokines"/>
    <property type="match status" value="1"/>
</dbReference>
<sequence>RKPVIVKMRLSLVLFTLLCVNMWMGFVHAMNGPVATCCEGWSTTRIHHGKIRNYTIQTEGVCPIRAVKFVTILGKRICSRPEDNWAKRVMEIVDKRIAPLKQGQGGEEETGRTTRGPASSTGNKKRPRRTCRNGRRRFRKGQRKNV</sequence>
<dbReference type="AlphaFoldDB" id="A0A668AR42"/>
<evidence type="ECO:0000256" key="2">
    <source>
        <dbReference type="SAM" id="MobiDB-lite"/>
    </source>
</evidence>
<dbReference type="GO" id="GO:0006955">
    <property type="term" value="P:immune response"/>
    <property type="evidence" value="ECO:0007669"/>
    <property type="project" value="InterPro"/>
</dbReference>
<proteinExistence type="predicted"/>
<dbReference type="GO" id="GO:0005615">
    <property type="term" value="C:extracellular space"/>
    <property type="evidence" value="ECO:0007669"/>
    <property type="project" value="UniProtKB-KW"/>
</dbReference>
<dbReference type="CDD" id="cd00272">
    <property type="entry name" value="Chemokine_CC"/>
    <property type="match status" value="1"/>
</dbReference>
<accession>A0A668AR42</accession>
<keyword evidence="3" id="KW-0732">Signal</keyword>
<reference evidence="5" key="1">
    <citation type="submission" date="2019-06" db="EMBL/GenBank/DDBJ databases">
        <authorList>
            <consortium name="Wellcome Sanger Institute Data Sharing"/>
        </authorList>
    </citation>
    <scope>NUCLEOTIDE SEQUENCE [LARGE SCALE GENOMIC DNA]</scope>
</reference>
<dbReference type="InParanoid" id="A0A668AR42"/>
<reference evidence="5" key="3">
    <citation type="submission" date="2025-09" db="UniProtKB">
        <authorList>
            <consortium name="Ensembl"/>
        </authorList>
    </citation>
    <scope>IDENTIFICATION</scope>
</reference>
<dbReference type="PANTHER" id="PTHR12015">
    <property type="entry name" value="SMALL INDUCIBLE CYTOKINE A"/>
    <property type="match status" value="1"/>
</dbReference>
<feature type="domain" description="Chemokine interleukin-8-like" evidence="4">
    <location>
        <begin position="34"/>
        <end position="93"/>
    </location>
</feature>
<feature type="signal peptide" evidence="3">
    <location>
        <begin position="1"/>
        <end position="29"/>
    </location>
</feature>
<dbReference type="GO" id="GO:0008009">
    <property type="term" value="F:chemokine activity"/>
    <property type="evidence" value="ECO:0007669"/>
    <property type="project" value="InterPro"/>
</dbReference>
<reference evidence="5" key="2">
    <citation type="submission" date="2025-08" db="UniProtKB">
        <authorList>
            <consortium name="Ensembl"/>
        </authorList>
    </citation>
    <scope>IDENTIFICATION</scope>
</reference>
<dbReference type="InterPro" id="IPR039809">
    <property type="entry name" value="Chemokine_b/g/d"/>
</dbReference>
<dbReference type="InterPro" id="IPR001811">
    <property type="entry name" value="Chemokine_IL8-like_dom"/>
</dbReference>
<organism evidence="5 6">
    <name type="scientific">Myripristis murdjan</name>
    <name type="common">pinecone soldierfish</name>
    <dbReference type="NCBI Taxonomy" id="586833"/>
    <lineage>
        <taxon>Eukaryota</taxon>
        <taxon>Metazoa</taxon>
        <taxon>Chordata</taxon>
        <taxon>Craniata</taxon>
        <taxon>Vertebrata</taxon>
        <taxon>Euteleostomi</taxon>
        <taxon>Actinopterygii</taxon>
        <taxon>Neopterygii</taxon>
        <taxon>Teleostei</taxon>
        <taxon>Neoteleostei</taxon>
        <taxon>Acanthomorphata</taxon>
        <taxon>Holocentriformes</taxon>
        <taxon>Holocentridae</taxon>
        <taxon>Myripristis</taxon>
    </lineage>
</organism>
<dbReference type="SMART" id="SM00199">
    <property type="entry name" value="SCY"/>
    <property type="match status" value="1"/>
</dbReference>
<dbReference type="PANTHER" id="PTHR12015:SF177">
    <property type="entry name" value="CHEMOKINE INTERLEUKIN-8-LIKE DOMAIN-CONTAINING PROTEIN"/>
    <property type="match status" value="1"/>
</dbReference>
<gene>
    <name evidence="5" type="primary">LOC115375070</name>
</gene>
<evidence type="ECO:0000259" key="4">
    <source>
        <dbReference type="SMART" id="SM00199"/>
    </source>
</evidence>
<evidence type="ECO:0000256" key="3">
    <source>
        <dbReference type="SAM" id="SignalP"/>
    </source>
</evidence>
<feature type="region of interest" description="Disordered" evidence="2">
    <location>
        <begin position="100"/>
        <end position="146"/>
    </location>
</feature>
<evidence type="ECO:0000313" key="6">
    <source>
        <dbReference type="Proteomes" id="UP000472263"/>
    </source>
</evidence>
<feature type="compositionally biased region" description="Basic residues" evidence="2">
    <location>
        <begin position="123"/>
        <end position="146"/>
    </location>
</feature>
<feature type="chain" id="PRO_5025649880" description="Chemokine interleukin-8-like domain-containing protein" evidence="3">
    <location>
        <begin position="30"/>
        <end position="146"/>
    </location>
</feature>
<keyword evidence="1" id="KW-0202">Cytokine</keyword>